<organism evidence="2 3">
    <name type="scientific">Glossina brevipalpis</name>
    <dbReference type="NCBI Taxonomy" id="37001"/>
    <lineage>
        <taxon>Eukaryota</taxon>
        <taxon>Metazoa</taxon>
        <taxon>Ecdysozoa</taxon>
        <taxon>Arthropoda</taxon>
        <taxon>Hexapoda</taxon>
        <taxon>Insecta</taxon>
        <taxon>Pterygota</taxon>
        <taxon>Neoptera</taxon>
        <taxon>Endopterygota</taxon>
        <taxon>Diptera</taxon>
        <taxon>Brachycera</taxon>
        <taxon>Muscomorpha</taxon>
        <taxon>Hippoboscoidea</taxon>
        <taxon>Glossinidae</taxon>
        <taxon>Glossina</taxon>
    </lineage>
</organism>
<keyword evidence="1" id="KW-0472">Membrane</keyword>
<protein>
    <submittedName>
        <fullName evidence="2">Uncharacterized protein</fullName>
    </submittedName>
</protein>
<evidence type="ECO:0000313" key="3">
    <source>
        <dbReference type="Proteomes" id="UP000091820"/>
    </source>
</evidence>
<sequence>MSLGSVSLQPRNTKLINGYIMAILDCCCCCDNVWYGSVASAIYTMQFRMRFTLNMCHLTYQFCYYIYKKKSSRFTSERFSEKGKDRICNQLQVYSSISSLVLYMSICEEWEYLTGKRDRPRSKTIIEKGIITETQVRLNIALFICSVSLVISSVLMICGLFKNNENFHLEIDMPATNTTAAPLKQTYKSNFPAIIEEMA</sequence>
<feature type="transmembrane region" description="Helical" evidence="1">
    <location>
        <begin position="140"/>
        <end position="161"/>
    </location>
</feature>
<reference evidence="2" key="2">
    <citation type="submission" date="2020-05" db="UniProtKB">
        <authorList>
            <consortium name="EnsemblMetazoa"/>
        </authorList>
    </citation>
    <scope>IDENTIFICATION</scope>
    <source>
        <strain evidence="2">IAEA</strain>
    </source>
</reference>
<evidence type="ECO:0000256" key="1">
    <source>
        <dbReference type="SAM" id="Phobius"/>
    </source>
</evidence>
<accession>A0A1A9W4K1</accession>
<keyword evidence="3" id="KW-1185">Reference proteome</keyword>
<feature type="transmembrane region" description="Helical" evidence="1">
    <location>
        <begin position="16"/>
        <end position="35"/>
    </location>
</feature>
<evidence type="ECO:0000313" key="2">
    <source>
        <dbReference type="EnsemblMetazoa" id="GBRI006076-PA"/>
    </source>
</evidence>
<dbReference type="VEuPathDB" id="VectorBase:GBRI006076"/>
<dbReference type="Proteomes" id="UP000091820">
    <property type="component" value="Unassembled WGS sequence"/>
</dbReference>
<proteinExistence type="predicted"/>
<keyword evidence="1" id="KW-1133">Transmembrane helix</keyword>
<dbReference type="EnsemblMetazoa" id="GBRI006076-RA">
    <property type="protein sequence ID" value="GBRI006076-PA"/>
    <property type="gene ID" value="GBRI006076"/>
</dbReference>
<keyword evidence="1" id="KW-0812">Transmembrane</keyword>
<reference evidence="3" key="1">
    <citation type="submission" date="2014-03" db="EMBL/GenBank/DDBJ databases">
        <authorList>
            <person name="Aksoy S."/>
            <person name="Warren W."/>
            <person name="Wilson R.K."/>
        </authorList>
    </citation>
    <scope>NUCLEOTIDE SEQUENCE [LARGE SCALE GENOMIC DNA]</scope>
    <source>
        <strain evidence="3">IAEA</strain>
    </source>
</reference>
<name>A0A1A9W4K1_9MUSC</name>
<dbReference type="AlphaFoldDB" id="A0A1A9W4K1"/>